<dbReference type="STRING" id="1802074.A3J15_03170"/>
<proteinExistence type="predicted"/>
<keyword evidence="1" id="KW-0812">Transmembrane</keyword>
<feature type="transmembrane region" description="Helical" evidence="1">
    <location>
        <begin position="7"/>
        <end position="27"/>
    </location>
</feature>
<feature type="transmembrane region" description="Helical" evidence="1">
    <location>
        <begin position="380"/>
        <end position="401"/>
    </location>
</feature>
<feature type="transmembrane region" description="Helical" evidence="1">
    <location>
        <begin position="229"/>
        <end position="252"/>
    </location>
</feature>
<sequence>MRINPRLTNPTAIFIFFLVVYSLIVLLPRSKGMALTNGDEPHYLVMTYSLLHDRDLQLVNNYENADYRSWYPYPEGKLAAHMVNIQGKLYPLHQVGLALILLPGFALAGRLGAVMSLIFLTSLGLAALYQTLHYFVKKKIALITILLVGLSAPIGIYSSLIYPEVVIFFIICMTLKIILDPKFTLSKKNILMLLPLISIMPVFHIKFSLLMAILVIFINLKVFKKTSKITLLLFDILSIIPLLIYLAWLNIYVDGNLLLALRTFSGNTTLTLINVPSGLLAILVDRENGIFIFSPYFIYIVYICFQVLTNFRTKSKIQLQNNIFLLLFSVPFITMFTTYVDVIGGQNPSGRYLLPVIPALVILLSQALSQKMTKRIQVKIISIMALYSLIIFIILSLNPILALPSGHESNLFNFLFRGKAYIIHALLPNLSKYQHIIKLDDYIKGWAIMFILLILSNIEYFEKRLSRITK</sequence>
<keyword evidence="1" id="KW-1133">Transmembrane helix</keyword>
<feature type="transmembrane region" description="Helical" evidence="1">
    <location>
        <begin position="140"/>
        <end position="156"/>
    </location>
</feature>
<feature type="transmembrane region" description="Helical" evidence="1">
    <location>
        <begin position="191"/>
        <end position="217"/>
    </location>
</feature>
<accession>A0A1F7JL32</accession>
<reference evidence="2 3" key="1">
    <citation type="journal article" date="2016" name="Nat. Commun.">
        <title>Thousands of microbial genomes shed light on interconnected biogeochemical processes in an aquifer system.</title>
        <authorList>
            <person name="Anantharaman K."/>
            <person name="Brown C.T."/>
            <person name="Hug L.A."/>
            <person name="Sharon I."/>
            <person name="Castelle C.J."/>
            <person name="Probst A.J."/>
            <person name="Thomas B.C."/>
            <person name="Singh A."/>
            <person name="Wilkins M.J."/>
            <person name="Karaoz U."/>
            <person name="Brodie E.L."/>
            <person name="Williams K.H."/>
            <person name="Hubbard S.S."/>
            <person name="Banfield J.F."/>
        </authorList>
    </citation>
    <scope>NUCLEOTIDE SEQUENCE [LARGE SCALE GENOMIC DNA]</scope>
</reference>
<feature type="transmembrane region" description="Helical" evidence="1">
    <location>
        <begin position="352"/>
        <end position="368"/>
    </location>
</feature>
<feature type="transmembrane region" description="Helical" evidence="1">
    <location>
        <begin position="323"/>
        <end position="340"/>
    </location>
</feature>
<evidence type="ECO:0008006" key="4">
    <source>
        <dbReference type="Google" id="ProtNLM"/>
    </source>
</evidence>
<keyword evidence="1" id="KW-0472">Membrane</keyword>
<dbReference type="EMBL" id="MGAY01000040">
    <property type="protein sequence ID" value="OGK56334.1"/>
    <property type="molecule type" value="Genomic_DNA"/>
</dbReference>
<organism evidence="2 3">
    <name type="scientific">Candidatus Roizmanbacteria bacterium RIFCSPLOWO2_02_FULL_38_10</name>
    <dbReference type="NCBI Taxonomy" id="1802074"/>
    <lineage>
        <taxon>Bacteria</taxon>
        <taxon>Candidatus Roizmaniibacteriota</taxon>
    </lineage>
</organism>
<dbReference type="Proteomes" id="UP000176376">
    <property type="component" value="Unassembled WGS sequence"/>
</dbReference>
<feature type="transmembrane region" description="Helical" evidence="1">
    <location>
        <begin position="97"/>
        <end position="128"/>
    </location>
</feature>
<gene>
    <name evidence="2" type="ORF">A3J15_03170</name>
</gene>
<protein>
    <recommendedName>
        <fullName evidence="4">Glycosyltransferase RgtA/B/C/D-like domain-containing protein</fullName>
    </recommendedName>
</protein>
<name>A0A1F7JL32_9BACT</name>
<evidence type="ECO:0000313" key="3">
    <source>
        <dbReference type="Proteomes" id="UP000176376"/>
    </source>
</evidence>
<dbReference type="AlphaFoldDB" id="A0A1F7JL32"/>
<feature type="transmembrane region" description="Helical" evidence="1">
    <location>
        <begin position="290"/>
        <end position="311"/>
    </location>
</feature>
<comment type="caution">
    <text evidence="2">The sequence shown here is derived from an EMBL/GenBank/DDBJ whole genome shotgun (WGS) entry which is preliminary data.</text>
</comment>
<evidence type="ECO:0000256" key="1">
    <source>
        <dbReference type="SAM" id="Phobius"/>
    </source>
</evidence>
<feature type="transmembrane region" description="Helical" evidence="1">
    <location>
        <begin position="442"/>
        <end position="461"/>
    </location>
</feature>
<evidence type="ECO:0000313" key="2">
    <source>
        <dbReference type="EMBL" id="OGK56334.1"/>
    </source>
</evidence>